<feature type="region of interest" description="Disordered" evidence="1">
    <location>
        <begin position="489"/>
        <end position="509"/>
    </location>
</feature>
<feature type="region of interest" description="Disordered" evidence="1">
    <location>
        <begin position="193"/>
        <end position="213"/>
    </location>
</feature>
<feature type="region of interest" description="Disordered" evidence="1">
    <location>
        <begin position="636"/>
        <end position="655"/>
    </location>
</feature>
<dbReference type="OrthoDB" id="5872237at2759"/>
<reference evidence="2" key="1">
    <citation type="submission" date="2020-09" db="EMBL/GenBank/DDBJ databases">
        <authorList>
            <person name="Kikuchi T."/>
        </authorList>
    </citation>
    <scope>NUCLEOTIDE SEQUENCE</scope>
    <source>
        <strain evidence="2">SH1</strain>
    </source>
</reference>
<feature type="compositionally biased region" description="Basic and acidic residues" evidence="1">
    <location>
        <begin position="1"/>
        <end position="11"/>
    </location>
</feature>
<dbReference type="AlphaFoldDB" id="A0A811JT85"/>
<evidence type="ECO:0000256" key="1">
    <source>
        <dbReference type="SAM" id="MobiDB-lite"/>
    </source>
</evidence>
<evidence type="ECO:0000313" key="3">
    <source>
        <dbReference type="Proteomes" id="UP000614601"/>
    </source>
</evidence>
<sequence length="1090" mass="124635">MFKRTPAHEDYPASEAYTGPIDETARQGEVEGLPLEHHVSVYHSGRSDVEPHKHEEPVVEPVKEKSDKIGKIVGMFKRTPAHEDYPASVAYTGPIDETARQGEVEGLPLEHHVSVYHSGRSDVEPHKHEEPVAEPVKEKSDTIGKIVGMFKRTPAHEDYPASEAYTGPIDETARQGEVEGLPLEHHVSVYHSGRSDVEPHKHEEPVAEPVKEKSDTIGKIVGMFKRTPAHDDYPASEAYTGPIDETARQGEVEGLPLENHVSVYHSGRSDVEPHKHEEPVVEPVKEKSDKIGKIVGMFKRTPAHEDYPASEAYTGPIDETARQGEVEGLPLEHHVSVYHSGRSDVVPHKHEEPVVEPVKEKSDKIGKIVGMFKRTPAHEDYPASVAYTGPIDETARQGEVEGLPLEHHVSVYHSGRSDVEPHKHEEPVVEPDKEKSEKIGKIVGMFKRTPAHEDYPASEAYTGPIDETARQSEVEGLPLEHHVSVYHSGRSDVEPHKHEEPVAEPVKEKSDTIGKIVGMFKRTPAHEDYPASEAYTGPIDETARQGEVEGLPLEHHVSVYHSGRSDVEPHKHEEPVVEPDKEKSEKIGKIVGMFKRTPAHEDYPASEAYTGPIDETARQGEVEGLPLEHHVSVYHSGRSDVEPRKHEELATNTSKKSAYSPSYKYRITTNDKFAQYSINREDAYKAIWVNHMTEHEAIQLKLRYERSPVHTLNKQREVRNYPLEVFVKSKSTIFDNSSGKCTLRIESSPHPHKEIEHIVHTVVVPFEDRQWREDGHITIDRYTTETPVRKSRYRVNDHLDQNVYVGRREKSMPSYLEISEDKIEENRNKQYKSTYSSKYASTSRSLSESRRVTGWTTITEKTTISYSRRIRMERETEHKRQNYTEDVLVYNYKSPQSSSKHFSPNTTTFSTRPNSPISSSRRYVPRHSEVEKRYQSYRSQSQGPLQTDRWIQTDINNHSPYHLRSNSASSKRTYRSYRSNLYDRESIIRGYYPERNWVDQIEFQDVRGNEGRISNIKYSTNLDEVPIVRLLDELSFIGDERHDMEVFPATTPRVVPLETRLLEPGHHRRSRADAPIRRTRHRIRNYCAML</sequence>
<feature type="region of interest" description="Disordered" evidence="1">
    <location>
        <begin position="119"/>
        <end position="139"/>
    </location>
</feature>
<proteinExistence type="predicted"/>
<keyword evidence="3" id="KW-1185">Reference proteome</keyword>
<feature type="region of interest" description="Disordered" evidence="1">
    <location>
        <begin position="268"/>
        <end position="287"/>
    </location>
</feature>
<dbReference type="Proteomes" id="UP000614601">
    <property type="component" value="Unassembled WGS sequence"/>
</dbReference>
<dbReference type="Proteomes" id="UP000783686">
    <property type="component" value="Unassembled WGS sequence"/>
</dbReference>
<feature type="compositionally biased region" description="Basic and acidic residues" evidence="1">
    <location>
        <begin position="636"/>
        <end position="649"/>
    </location>
</feature>
<feature type="compositionally biased region" description="Polar residues" evidence="1">
    <location>
        <begin position="895"/>
        <end position="921"/>
    </location>
</feature>
<organism evidence="2 3">
    <name type="scientific">Bursaphelenchus okinawaensis</name>
    <dbReference type="NCBI Taxonomy" id="465554"/>
    <lineage>
        <taxon>Eukaryota</taxon>
        <taxon>Metazoa</taxon>
        <taxon>Ecdysozoa</taxon>
        <taxon>Nematoda</taxon>
        <taxon>Chromadorea</taxon>
        <taxon>Rhabditida</taxon>
        <taxon>Tylenchina</taxon>
        <taxon>Tylenchomorpha</taxon>
        <taxon>Aphelenchoidea</taxon>
        <taxon>Aphelenchoididae</taxon>
        <taxon>Bursaphelenchus</taxon>
    </lineage>
</organism>
<feature type="region of interest" description="Disordered" evidence="1">
    <location>
        <begin position="895"/>
        <end position="945"/>
    </location>
</feature>
<accession>A0A811JT85</accession>
<protein>
    <submittedName>
        <fullName evidence="2">Uncharacterized protein</fullName>
    </submittedName>
</protein>
<feature type="region of interest" description="Disordered" evidence="1">
    <location>
        <begin position="1"/>
        <end position="27"/>
    </location>
</feature>
<dbReference type="EMBL" id="CAJFCW020000001">
    <property type="protein sequence ID" value="CAG9081926.1"/>
    <property type="molecule type" value="Genomic_DNA"/>
</dbReference>
<feature type="compositionally biased region" description="Polar residues" evidence="1">
    <location>
        <begin position="936"/>
        <end position="945"/>
    </location>
</feature>
<evidence type="ECO:0000313" key="2">
    <source>
        <dbReference type="EMBL" id="CAD5206476.1"/>
    </source>
</evidence>
<feature type="region of interest" description="Disordered" evidence="1">
    <location>
        <begin position="415"/>
        <end position="436"/>
    </location>
</feature>
<gene>
    <name evidence="2" type="ORF">BOKJ2_LOCUS1160</name>
</gene>
<feature type="region of interest" description="Disordered" evidence="1">
    <location>
        <begin position="563"/>
        <end position="584"/>
    </location>
</feature>
<name>A0A811JT85_9BILA</name>
<dbReference type="EMBL" id="CAJFDH010000001">
    <property type="protein sequence ID" value="CAD5206476.1"/>
    <property type="molecule type" value="Genomic_DNA"/>
</dbReference>
<comment type="caution">
    <text evidence="2">The sequence shown here is derived from an EMBL/GenBank/DDBJ whole genome shotgun (WGS) entry which is preliminary data.</text>
</comment>